<evidence type="ECO:0000256" key="1">
    <source>
        <dbReference type="ARBA" id="ARBA00004141"/>
    </source>
</evidence>
<dbReference type="PANTHER" id="PTHR10984">
    <property type="entry name" value="ENDOPLASMIC RETICULUM-GOLGI INTERMEDIATE COMPARTMENT PROTEIN"/>
    <property type="match status" value="1"/>
</dbReference>
<protein>
    <submittedName>
        <fullName evidence="9">Endoplasmic reticulum-Golgi intermediate compartment protein 3</fullName>
    </submittedName>
</protein>
<dbReference type="InterPro" id="IPR012936">
    <property type="entry name" value="Erv_C"/>
</dbReference>
<evidence type="ECO:0000313" key="10">
    <source>
        <dbReference type="Proteomes" id="UP001470230"/>
    </source>
</evidence>
<feature type="domain" description="Endoplasmic reticulum vesicle transporter C-terminal" evidence="7">
    <location>
        <begin position="153"/>
        <end position="346"/>
    </location>
</feature>
<dbReference type="Pfam" id="PF07970">
    <property type="entry name" value="COPIIcoated_ERV"/>
    <property type="match status" value="1"/>
</dbReference>
<reference evidence="9 10" key="1">
    <citation type="submission" date="2024-04" db="EMBL/GenBank/DDBJ databases">
        <title>Tritrichomonas musculus Genome.</title>
        <authorList>
            <person name="Alves-Ferreira E."/>
            <person name="Grigg M."/>
            <person name="Lorenzi H."/>
            <person name="Galac M."/>
        </authorList>
    </citation>
    <scope>NUCLEOTIDE SEQUENCE [LARGE SCALE GENOMIC DNA]</scope>
    <source>
        <strain evidence="9 10">EAF2021</strain>
    </source>
</reference>
<organism evidence="9 10">
    <name type="scientific">Tritrichomonas musculus</name>
    <dbReference type="NCBI Taxonomy" id="1915356"/>
    <lineage>
        <taxon>Eukaryota</taxon>
        <taxon>Metamonada</taxon>
        <taxon>Parabasalia</taxon>
        <taxon>Tritrichomonadida</taxon>
        <taxon>Tritrichomonadidae</taxon>
        <taxon>Tritrichomonas</taxon>
    </lineage>
</organism>
<gene>
    <name evidence="9" type="ORF">M9Y10_022670</name>
</gene>
<evidence type="ECO:0000313" key="9">
    <source>
        <dbReference type="EMBL" id="KAK8894236.1"/>
    </source>
</evidence>
<accession>A0ABR2KT99</accession>
<comment type="subcellular location">
    <subcellularLocation>
        <location evidence="1">Membrane</location>
        <topology evidence="1">Multi-pass membrane protein</topology>
    </subcellularLocation>
</comment>
<dbReference type="InterPro" id="IPR039542">
    <property type="entry name" value="Erv_N"/>
</dbReference>
<feature type="transmembrane region" description="Helical" evidence="6">
    <location>
        <begin position="20"/>
        <end position="42"/>
    </location>
</feature>
<name>A0ABR2KT99_9EUKA</name>
<keyword evidence="4 6" id="KW-1133">Transmembrane helix</keyword>
<evidence type="ECO:0000256" key="4">
    <source>
        <dbReference type="ARBA" id="ARBA00022989"/>
    </source>
</evidence>
<keyword evidence="5 6" id="KW-0472">Membrane</keyword>
<feature type="domain" description="Endoplasmic reticulum vesicle transporter N-terminal" evidence="8">
    <location>
        <begin position="3"/>
        <end position="103"/>
    </location>
</feature>
<evidence type="ECO:0000256" key="6">
    <source>
        <dbReference type="SAM" id="Phobius"/>
    </source>
</evidence>
<dbReference type="EMBL" id="JAPFFF010000003">
    <property type="protein sequence ID" value="KAK8894236.1"/>
    <property type="molecule type" value="Genomic_DNA"/>
</dbReference>
<dbReference type="InterPro" id="IPR045888">
    <property type="entry name" value="Erv"/>
</dbReference>
<dbReference type="PANTHER" id="PTHR10984:SF25">
    <property type="entry name" value="ENDOPLASMIC RETICULUM-GOLGI INTERMEDIATE COMPARTMENT PROTEIN 3"/>
    <property type="match status" value="1"/>
</dbReference>
<comment type="similarity">
    <text evidence="2">Belongs to the ERGIC family.</text>
</comment>
<evidence type="ECO:0000256" key="2">
    <source>
        <dbReference type="ARBA" id="ARBA00005648"/>
    </source>
</evidence>
<dbReference type="Pfam" id="PF13850">
    <property type="entry name" value="ERGIC_N"/>
    <property type="match status" value="1"/>
</dbReference>
<sequence>MSLRKFDVFPKLVNEYRVGTVWGGILSLLSLFFAIGLSWVEIHSYLHPQVRQKLIVDSTRPTGEDGVTISMDNLPRLKSFINITFPRAPCYLLHIDVIDSITQISIPLDKVKTTFTRLSPNGQPISILPLDFMNISSSNNNQTKCGSCFIDGTKCCHTCLDVYNTFKDKGVRIPKLDDIPQCSEVRKKINQMDNEGCRVESSFRAVRVGGEFHVAPGLSWFSDGWHVHDLITFGKVFKEVNLTHTITRLQFAKTKGNLPLDNFTLVQSKPNSTWRVVYTADILEDNFSASRYAMYNSTNMIPGIFFKYDVSPITATTYLDKEPKLHLATRLLTVFGAVLGIFRLIDTVIYSASTHTNSKKEEIEH</sequence>
<evidence type="ECO:0000256" key="5">
    <source>
        <dbReference type="ARBA" id="ARBA00023136"/>
    </source>
</evidence>
<keyword evidence="3 6" id="KW-0812">Transmembrane</keyword>
<proteinExistence type="inferred from homology"/>
<evidence type="ECO:0000259" key="7">
    <source>
        <dbReference type="Pfam" id="PF07970"/>
    </source>
</evidence>
<evidence type="ECO:0000259" key="8">
    <source>
        <dbReference type="Pfam" id="PF13850"/>
    </source>
</evidence>
<dbReference type="Proteomes" id="UP001470230">
    <property type="component" value="Unassembled WGS sequence"/>
</dbReference>
<keyword evidence="10" id="KW-1185">Reference proteome</keyword>
<evidence type="ECO:0000256" key="3">
    <source>
        <dbReference type="ARBA" id="ARBA00022692"/>
    </source>
</evidence>
<comment type="caution">
    <text evidence="9">The sequence shown here is derived from an EMBL/GenBank/DDBJ whole genome shotgun (WGS) entry which is preliminary data.</text>
</comment>